<feature type="compositionally biased region" description="Polar residues" evidence="1">
    <location>
        <begin position="71"/>
        <end position="89"/>
    </location>
</feature>
<dbReference type="OrthoDB" id="8450074at2"/>
<name>A0A0A8K1U7_9HYPH</name>
<reference evidence="2 3" key="1">
    <citation type="submission" date="2014-09" db="EMBL/GenBank/DDBJ databases">
        <title>Genome sequencing of Methyloceanibacter caenitepidi Gela4.</title>
        <authorList>
            <person name="Takeuchi M."/>
            <person name="Susumu S."/>
            <person name="Kamagata Y."/>
            <person name="Oshima K."/>
            <person name="Hattori M."/>
            <person name="Iwasaki W."/>
        </authorList>
    </citation>
    <scope>NUCLEOTIDE SEQUENCE [LARGE SCALE GENOMIC DNA]</scope>
    <source>
        <strain evidence="2 3">Gela4</strain>
    </source>
</reference>
<dbReference type="HOGENOM" id="CLU_1401038_0_0_5"/>
<gene>
    <name evidence="2" type="ORF">GL4_1318</name>
</gene>
<feature type="compositionally biased region" description="Basic and acidic residues" evidence="1">
    <location>
        <begin position="157"/>
        <end position="166"/>
    </location>
</feature>
<dbReference type="EMBL" id="AP014648">
    <property type="protein sequence ID" value="BAQ16776.1"/>
    <property type="molecule type" value="Genomic_DNA"/>
</dbReference>
<dbReference type="AlphaFoldDB" id="A0A0A8K1U7"/>
<evidence type="ECO:0000313" key="2">
    <source>
        <dbReference type="EMBL" id="BAQ16776.1"/>
    </source>
</evidence>
<organism evidence="2 3">
    <name type="scientific">Methyloceanibacter caenitepidi</name>
    <dbReference type="NCBI Taxonomy" id="1384459"/>
    <lineage>
        <taxon>Bacteria</taxon>
        <taxon>Pseudomonadati</taxon>
        <taxon>Pseudomonadota</taxon>
        <taxon>Alphaproteobacteria</taxon>
        <taxon>Hyphomicrobiales</taxon>
        <taxon>Hyphomicrobiaceae</taxon>
        <taxon>Methyloceanibacter</taxon>
    </lineage>
</organism>
<protein>
    <submittedName>
        <fullName evidence="2">Uncharacterized protein</fullName>
    </submittedName>
</protein>
<dbReference type="KEGG" id="mcg:GL4_1318"/>
<evidence type="ECO:0000313" key="3">
    <source>
        <dbReference type="Proteomes" id="UP000031643"/>
    </source>
</evidence>
<feature type="region of interest" description="Disordered" evidence="1">
    <location>
        <begin position="68"/>
        <end position="89"/>
    </location>
</feature>
<sequence length="194" mass="20874">MTRFVLFIALLVGIAYVLTEPPESKMALSANEIPIHNDKPLLTSWGPTLGSLRDGIRVRPRAPASNMLAANDTSEPYGSDSSSSTGTVQTAAVAAKTLAEDHPDVQRHKPTTVASVQEPTTHKPPVAEPAVDRIAAALPPQRRGLFSRALAPQAAQDPRETREVRAAPRNRGLFKRLLGRGKQPTRAWALGPAR</sequence>
<accession>A0A0A8K1U7</accession>
<proteinExistence type="predicted"/>
<dbReference type="RefSeq" id="WP_045365765.1">
    <property type="nucleotide sequence ID" value="NZ_AP014648.1"/>
</dbReference>
<feature type="region of interest" description="Disordered" evidence="1">
    <location>
        <begin position="148"/>
        <end position="194"/>
    </location>
</feature>
<keyword evidence="3" id="KW-1185">Reference proteome</keyword>
<dbReference type="Proteomes" id="UP000031643">
    <property type="component" value="Chromosome"/>
</dbReference>
<evidence type="ECO:0000256" key="1">
    <source>
        <dbReference type="SAM" id="MobiDB-lite"/>
    </source>
</evidence>